<proteinExistence type="predicted"/>
<name>A0A0F3QJP5_RICBE</name>
<evidence type="ECO:0000313" key="2">
    <source>
        <dbReference type="Proteomes" id="UP000033689"/>
    </source>
</evidence>
<organism evidence="1 2">
    <name type="scientific">Rickettsia bellii str. RML Mogi</name>
    <dbReference type="NCBI Taxonomy" id="1359194"/>
    <lineage>
        <taxon>Bacteria</taxon>
        <taxon>Pseudomonadati</taxon>
        <taxon>Pseudomonadota</taxon>
        <taxon>Alphaproteobacteria</taxon>
        <taxon>Rickettsiales</taxon>
        <taxon>Rickettsiaceae</taxon>
        <taxon>Rickettsieae</taxon>
        <taxon>Rickettsia</taxon>
        <taxon>belli group</taxon>
    </lineage>
</organism>
<protein>
    <submittedName>
        <fullName evidence="1">Uncharacterized protein</fullName>
    </submittedName>
</protein>
<dbReference type="Proteomes" id="UP000033689">
    <property type="component" value="Unassembled WGS sequence"/>
</dbReference>
<dbReference type="EMBL" id="LAOJ01000001">
    <property type="protein sequence ID" value="KJV92376.1"/>
    <property type="molecule type" value="Genomic_DNA"/>
</dbReference>
<dbReference type="PATRIC" id="fig|1359194.3.peg.1019"/>
<gene>
    <name evidence="1" type="ORF">RBEMOGI_1005</name>
</gene>
<evidence type="ECO:0000313" key="1">
    <source>
        <dbReference type="EMBL" id="KJV92376.1"/>
    </source>
</evidence>
<dbReference type="RefSeq" id="WP_011476956.1">
    <property type="nucleotide sequence ID" value="NZ_LAOJ01000001.1"/>
</dbReference>
<accession>A0A0F3QJP5</accession>
<reference evidence="1 2" key="1">
    <citation type="submission" date="2015-02" db="EMBL/GenBank/DDBJ databases">
        <title>Genome Sequencing of Rickettsiales.</title>
        <authorList>
            <person name="Daugherty S.C."/>
            <person name="Su Q."/>
            <person name="Abolude K."/>
            <person name="Beier-Sexton M."/>
            <person name="Carlyon J.A."/>
            <person name="Carter R."/>
            <person name="Day N.P."/>
            <person name="Dumler S.J."/>
            <person name="Dyachenko V."/>
            <person name="Godinez A."/>
            <person name="Kurtti T.J."/>
            <person name="Lichay M."/>
            <person name="Mullins K.E."/>
            <person name="Ott S."/>
            <person name="Pappas-Brown V."/>
            <person name="Paris D.H."/>
            <person name="Patel P."/>
            <person name="Richards A.L."/>
            <person name="Sadzewicz L."/>
            <person name="Sears K."/>
            <person name="Seidman D."/>
            <person name="Sengamalay N."/>
            <person name="Stenos J."/>
            <person name="Tallon L.J."/>
            <person name="Vincent G."/>
            <person name="Fraser C.M."/>
            <person name="Munderloh U."/>
            <person name="Dunning-Hotopp J.C."/>
        </authorList>
    </citation>
    <scope>NUCLEOTIDE SEQUENCE [LARGE SCALE GENOMIC DNA]</scope>
    <source>
        <strain evidence="1 2">RML Mogi</strain>
    </source>
</reference>
<sequence>MYTREEKQDYEQKPNIILEFLEKNVKFTLEEILKKNAANKVITKWLSNMSIEKQKQLTDLINSEFRAELSCLIDDELEKNLPREENEGETKEREITEADVANIYKKIVDDSNGYLTIIDDILIIDRQHNNFVLGVYAEDKVEQFLLKNYDCRSTETAVFTWLENLDSEKKEQIINNSNEKIIKVLKQKIVPNIFKEKYDVSLSEEDIAAEYKKISDKEINQIIRDCCKLPITYFADSCNEWSGSEELARNTYKDHISVDDTIILGNNIH</sequence>
<dbReference type="AlphaFoldDB" id="A0A0F3QJP5"/>
<comment type="caution">
    <text evidence="1">The sequence shown here is derived from an EMBL/GenBank/DDBJ whole genome shotgun (WGS) entry which is preliminary data.</text>
</comment>